<evidence type="ECO:0000313" key="2">
    <source>
        <dbReference type="Proteomes" id="UP000092460"/>
    </source>
</evidence>
<sequence>MLLLTQYGPTENNSYAAKLQRRQSKSLRMTTAASWYINNLNVRGDLNFPVPIGLSNKQLAFRTKIKFYYHENYQIPFGLDRLLRTLHRRLFNYGVAHYPHVIFFHTYMQTFLMPVLL</sequence>
<reference evidence="1" key="2">
    <citation type="submission" date="2020-05" db="UniProtKB">
        <authorList>
            <consortium name="EnsemblMetazoa"/>
        </authorList>
    </citation>
    <scope>IDENTIFICATION</scope>
    <source>
        <strain evidence="1">IAEA</strain>
    </source>
</reference>
<proteinExistence type="predicted"/>
<evidence type="ECO:0000313" key="1">
    <source>
        <dbReference type="EnsemblMetazoa" id="GPPI037075-PA"/>
    </source>
</evidence>
<organism evidence="1 2">
    <name type="scientific">Glossina palpalis gambiensis</name>
    <dbReference type="NCBI Taxonomy" id="67801"/>
    <lineage>
        <taxon>Eukaryota</taxon>
        <taxon>Metazoa</taxon>
        <taxon>Ecdysozoa</taxon>
        <taxon>Arthropoda</taxon>
        <taxon>Hexapoda</taxon>
        <taxon>Insecta</taxon>
        <taxon>Pterygota</taxon>
        <taxon>Neoptera</taxon>
        <taxon>Endopterygota</taxon>
        <taxon>Diptera</taxon>
        <taxon>Brachycera</taxon>
        <taxon>Muscomorpha</taxon>
        <taxon>Hippoboscoidea</taxon>
        <taxon>Glossinidae</taxon>
        <taxon>Glossina</taxon>
    </lineage>
</organism>
<protein>
    <submittedName>
        <fullName evidence="1">Uncharacterized protein</fullName>
    </submittedName>
</protein>
<dbReference type="AlphaFoldDB" id="A0A1B0BQ52"/>
<dbReference type="EnsemblMetazoa" id="GPPI037075-RA">
    <property type="protein sequence ID" value="GPPI037075-PA"/>
    <property type="gene ID" value="GPPI037075"/>
</dbReference>
<accession>A0A1B0BQ52</accession>
<reference evidence="2" key="1">
    <citation type="submission" date="2015-01" db="EMBL/GenBank/DDBJ databases">
        <authorList>
            <person name="Aksoy S."/>
            <person name="Warren W."/>
            <person name="Wilson R.K."/>
        </authorList>
    </citation>
    <scope>NUCLEOTIDE SEQUENCE [LARGE SCALE GENOMIC DNA]</scope>
    <source>
        <strain evidence="2">IAEA</strain>
    </source>
</reference>
<dbReference type="Proteomes" id="UP000092460">
    <property type="component" value="Unassembled WGS sequence"/>
</dbReference>
<dbReference type="VEuPathDB" id="VectorBase:GPPI037075"/>
<name>A0A1B0BQ52_9MUSC</name>
<keyword evidence="2" id="KW-1185">Reference proteome</keyword>
<dbReference type="EMBL" id="JXJN01018385">
    <property type="status" value="NOT_ANNOTATED_CDS"/>
    <property type="molecule type" value="Genomic_DNA"/>
</dbReference>